<dbReference type="SMART" id="SM00704">
    <property type="entry name" value="ZnF_CDGSH"/>
    <property type="match status" value="1"/>
</dbReference>
<keyword evidence="2" id="KW-0479">Metal-binding</keyword>
<dbReference type="Pfam" id="PF09360">
    <property type="entry name" value="zf-CDGSH"/>
    <property type="match status" value="1"/>
</dbReference>
<dbReference type="GO" id="GO:0051537">
    <property type="term" value="F:2 iron, 2 sulfur cluster binding"/>
    <property type="evidence" value="ECO:0007669"/>
    <property type="project" value="UniProtKB-KW"/>
</dbReference>
<dbReference type="InterPro" id="IPR018967">
    <property type="entry name" value="FeS-contain_CDGSH-typ"/>
</dbReference>
<dbReference type="EMBL" id="CADCUO010000178">
    <property type="protein sequence ID" value="CAA9407458.1"/>
    <property type="molecule type" value="Genomic_DNA"/>
</dbReference>
<evidence type="ECO:0000256" key="1">
    <source>
        <dbReference type="ARBA" id="ARBA00022714"/>
    </source>
</evidence>
<dbReference type="AlphaFoldDB" id="A0A6J4PAQ4"/>
<organism evidence="6">
    <name type="scientific">uncultured Propionibacteriaceae bacterium</name>
    <dbReference type="NCBI Taxonomy" id="257457"/>
    <lineage>
        <taxon>Bacteria</taxon>
        <taxon>Bacillati</taxon>
        <taxon>Actinomycetota</taxon>
        <taxon>Actinomycetes</taxon>
        <taxon>Propionibacteriales</taxon>
        <taxon>Propionibacteriaceae</taxon>
        <taxon>environmental samples</taxon>
    </lineage>
</organism>
<name>A0A6J4PAQ4_9ACTN</name>
<evidence type="ECO:0000313" key="6">
    <source>
        <dbReference type="EMBL" id="CAA9407458.1"/>
    </source>
</evidence>
<reference evidence="6" key="1">
    <citation type="submission" date="2020-02" db="EMBL/GenBank/DDBJ databases">
        <authorList>
            <person name="Meier V. D."/>
        </authorList>
    </citation>
    <scope>NUCLEOTIDE SEQUENCE</scope>
    <source>
        <strain evidence="6">AVDCRST_MAG75</strain>
    </source>
</reference>
<feature type="domain" description="Iron-binding zinc finger CDGSH type" evidence="5">
    <location>
        <begin position="27"/>
        <end position="65"/>
    </location>
</feature>
<dbReference type="GO" id="GO:0046872">
    <property type="term" value="F:metal ion binding"/>
    <property type="evidence" value="ECO:0007669"/>
    <property type="project" value="UniProtKB-KW"/>
</dbReference>
<evidence type="ECO:0000256" key="2">
    <source>
        <dbReference type="ARBA" id="ARBA00022723"/>
    </source>
</evidence>
<keyword evidence="4" id="KW-0411">Iron-sulfur</keyword>
<keyword evidence="3" id="KW-0408">Iron</keyword>
<evidence type="ECO:0000256" key="3">
    <source>
        <dbReference type="ARBA" id="ARBA00023004"/>
    </source>
</evidence>
<sequence length="97" mass="10700">MSEHADPATITVYPDGPLLVRGCFELRSADGRVIQTDRSVVALCRCGRSRLKPLCDGSHKLARFSDSASAEEVSHVLEFARPGTRRNDLDRDDINSD</sequence>
<dbReference type="Gene3D" id="3.40.5.90">
    <property type="entry name" value="CDGSH iron-sulfur domain, mitoNEET-type"/>
    <property type="match status" value="1"/>
</dbReference>
<accession>A0A6J4PAQ4</accession>
<evidence type="ECO:0000256" key="4">
    <source>
        <dbReference type="ARBA" id="ARBA00023014"/>
    </source>
</evidence>
<evidence type="ECO:0000259" key="5">
    <source>
        <dbReference type="SMART" id="SM00704"/>
    </source>
</evidence>
<proteinExistence type="predicted"/>
<dbReference type="GO" id="GO:0005737">
    <property type="term" value="C:cytoplasm"/>
    <property type="evidence" value="ECO:0007669"/>
    <property type="project" value="UniProtKB-ARBA"/>
</dbReference>
<dbReference type="InterPro" id="IPR042216">
    <property type="entry name" value="MitoNEET_CISD"/>
</dbReference>
<keyword evidence="1" id="KW-0001">2Fe-2S</keyword>
<protein>
    <submittedName>
        <fullName evidence="6">Zinc finger, CDGSH-type domain protein</fullName>
    </submittedName>
</protein>
<gene>
    <name evidence="6" type="ORF">AVDCRST_MAG75-2533</name>
</gene>